<evidence type="ECO:0000256" key="4">
    <source>
        <dbReference type="ARBA" id="ARBA00022475"/>
    </source>
</evidence>
<dbReference type="PANTHER" id="PTHR30529">
    <property type="entry name" value="CYTOCHROME B561"/>
    <property type="match status" value="1"/>
</dbReference>
<dbReference type="PATRIC" id="fig|292.27.peg.475"/>
<organism evidence="15 16">
    <name type="scientific">Burkholderia cepacia</name>
    <name type="common">Pseudomonas cepacia</name>
    <dbReference type="NCBI Taxonomy" id="292"/>
    <lineage>
        <taxon>Bacteria</taxon>
        <taxon>Pseudomonadati</taxon>
        <taxon>Pseudomonadota</taxon>
        <taxon>Betaproteobacteria</taxon>
        <taxon>Burkholderiales</taxon>
        <taxon>Burkholderiaceae</taxon>
        <taxon>Burkholderia</taxon>
        <taxon>Burkholderia cepacia complex</taxon>
    </lineage>
</organism>
<dbReference type="Pfam" id="PF01292">
    <property type="entry name" value="Ni_hydr_CYTB"/>
    <property type="match status" value="1"/>
</dbReference>
<evidence type="ECO:0000256" key="9">
    <source>
        <dbReference type="ARBA" id="ARBA00022989"/>
    </source>
</evidence>
<feature type="transmembrane region" description="Helical" evidence="13">
    <location>
        <begin position="53"/>
        <end position="73"/>
    </location>
</feature>
<feature type="transmembrane region" description="Helical" evidence="13">
    <location>
        <begin position="28"/>
        <end position="47"/>
    </location>
</feature>
<keyword evidence="8" id="KW-0249">Electron transport</keyword>
<dbReference type="GO" id="GO:0046872">
    <property type="term" value="F:metal ion binding"/>
    <property type="evidence" value="ECO:0007669"/>
    <property type="project" value="UniProtKB-KW"/>
</dbReference>
<keyword evidence="6 13" id="KW-0812">Transmembrane</keyword>
<dbReference type="Proteomes" id="UP000036338">
    <property type="component" value="Unassembled WGS sequence"/>
</dbReference>
<feature type="domain" description="Cytochrome b561 bacterial/Ni-hydrogenase" evidence="14">
    <location>
        <begin position="18"/>
        <end position="183"/>
    </location>
</feature>
<evidence type="ECO:0000256" key="2">
    <source>
        <dbReference type="ARBA" id="ARBA00004651"/>
    </source>
</evidence>
<evidence type="ECO:0000313" key="15">
    <source>
        <dbReference type="EMBL" id="KML61142.1"/>
    </source>
</evidence>
<evidence type="ECO:0000256" key="1">
    <source>
        <dbReference type="ARBA" id="ARBA00001970"/>
    </source>
</evidence>
<evidence type="ECO:0000259" key="14">
    <source>
        <dbReference type="Pfam" id="PF01292"/>
    </source>
</evidence>
<accession>A0A0J5XE97</accession>
<sequence>MQVAYPIHTQRTSSADGRYDRFSRALHWIFAVVILYTMAAGFALHFITDPGLWRFVSTLNMSLASCLIVLFPLRYVWSFFRRTPPDVESVPQGQRAIAHLVHSLIYVLVAFVLFSGFVMVPDGYWLFGIVYVKTPFSAGPVTEHWFVLHRIGCYTLALLVAAHAGAALKHHFVSKNDVLKRML</sequence>
<comment type="similarity">
    <text evidence="12">Belongs to the cytochrome b561 family.</text>
</comment>
<evidence type="ECO:0000256" key="6">
    <source>
        <dbReference type="ARBA" id="ARBA00022692"/>
    </source>
</evidence>
<feature type="transmembrane region" description="Helical" evidence="13">
    <location>
        <begin position="147"/>
        <end position="168"/>
    </location>
</feature>
<dbReference type="InterPro" id="IPR052168">
    <property type="entry name" value="Cytochrome_b561_oxidase"/>
</dbReference>
<dbReference type="GO" id="GO:0009055">
    <property type="term" value="F:electron transfer activity"/>
    <property type="evidence" value="ECO:0007669"/>
    <property type="project" value="InterPro"/>
</dbReference>
<dbReference type="GO" id="GO:0020037">
    <property type="term" value="F:heme binding"/>
    <property type="evidence" value="ECO:0007669"/>
    <property type="project" value="TreeGrafter"/>
</dbReference>
<dbReference type="PANTHER" id="PTHR30529:SF1">
    <property type="entry name" value="CYTOCHROME B561 HOMOLOG 2"/>
    <property type="match status" value="1"/>
</dbReference>
<evidence type="ECO:0000256" key="3">
    <source>
        <dbReference type="ARBA" id="ARBA00022448"/>
    </source>
</evidence>
<keyword evidence="10" id="KW-0408">Iron</keyword>
<evidence type="ECO:0000256" key="11">
    <source>
        <dbReference type="ARBA" id="ARBA00023136"/>
    </source>
</evidence>
<dbReference type="InterPro" id="IPR016174">
    <property type="entry name" value="Di-haem_cyt_TM"/>
</dbReference>
<comment type="cofactor">
    <cofactor evidence="1">
        <name>heme b</name>
        <dbReference type="ChEBI" id="CHEBI:60344"/>
    </cofactor>
</comment>
<dbReference type="GO" id="GO:0005886">
    <property type="term" value="C:plasma membrane"/>
    <property type="evidence" value="ECO:0007669"/>
    <property type="project" value="UniProtKB-SubCell"/>
</dbReference>
<dbReference type="GO" id="GO:0022904">
    <property type="term" value="P:respiratory electron transport chain"/>
    <property type="evidence" value="ECO:0007669"/>
    <property type="project" value="InterPro"/>
</dbReference>
<dbReference type="SUPFAM" id="SSF81342">
    <property type="entry name" value="Transmembrane di-heme cytochromes"/>
    <property type="match status" value="1"/>
</dbReference>
<keyword evidence="3" id="KW-0813">Transport</keyword>
<evidence type="ECO:0000256" key="8">
    <source>
        <dbReference type="ARBA" id="ARBA00022982"/>
    </source>
</evidence>
<evidence type="ECO:0000256" key="7">
    <source>
        <dbReference type="ARBA" id="ARBA00022723"/>
    </source>
</evidence>
<keyword evidence="9 13" id="KW-1133">Transmembrane helix</keyword>
<dbReference type="EMBL" id="LDWR01000011">
    <property type="protein sequence ID" value="KML61142.1"/>
    <property type="molecule type" value="Genomic_DNA"/>
</dbReference>
<gene>
    <name evidence="15" type="ORF">VL15_05850</name>
</gene>
<evidence type="ECO:0000256" key="12">
    <source>
        <dbReference type="ARBA" id="ARBA00037975"/>
    </source>
</evidence>
<keyword evidence="4" id="KW-1003">Cell membrane</keyword>
<keyword evidence="7" id="KW-0479">Metal-binding</keyword>
<proteinExistence type="inferred from homology"/>
<comment type="caution">
    <text evidence="15">The sequence shown here is derived from an EMBL/GenBank/DDBJ whole genome shotgun (WGS) entry which is preliminary data.</text>
</comment>
<dbReference type="AlphaFoldDB" id="A0A0J5XE97"/>
<name>A0A0J5XE97_BURCE</name>
<evidence type="ECO:0000256" key="10">
    <source>
        <dbReference type="ARBA" id="ARBA00023004"/>
    </source>
</evidence>
<dbReference type="InterPro" id="IPR011577">
    <property type="entry name" value="Cyt_b561_bac/Ni-Hgenase"/>
</dbReference>
<reference evidence="15 16" key="1">
    <citation type="submission" date="2015-05" db="EMBL/GenBank/DDBJ databases">
        <title>Draft genome of Burkholderia cepacia LK29.</title>
        <authorList>
            <person name="Chan X.Y."/>
        </authorList>
    </citation>
    <scope>NUCLEOTIDE SEQUENCE [LARGE SCALE GENOMIC DNA]</scope>
    <source>
        <strain evidence="15 16">LK29</strain>
    </source>
</reference>
<feature type="transmembrane region" description="Helical" evidence="13">
    <location>
        <begin position="104"/>
        <end position="127"/>
    </location>
</feature>
<evidence type="ECO:0000256" key="13">
    <source>
        <dbReference type="SAM" id="Phobius"/>
    </source>
</evidence>
<comment type="subcellular location">
    <subcellularLocation>
        <location evidence="2">Cell membrane</location>
        <topology evidence="2">Multi-pass membrane protein</topology>
    </subcellularLocation>
</comment>
<protein>
    <submittedName>
        <fullName evidence="15">Cytochrome B561</fullName>
    </submittedName>
</protein>
<dbReference type="RefSeq" id="WP_048243919.1">
    <property type="nucleotide sequence ID" value="NZ_LDWR01000011.1"/>
</dbReference>
<keyword evidence="11 13" id="KW-0472">Membrane</keyword>
<evidence type="ECO:0000256" key="5">
    <source>
        <dbReference type="ARBA" id="ARBA00022617"/>
    </source>
</evidence>
<keyword evidence="5" id="KW-0349">Heme</keyword>
<evidence type="ECO:0000313" key="16">
    <source>
        <dbReference type="Proteomes" id="UP000036338"/>
    </source>
</evidence>